<proteinExistence type="predicted"/>
<feature type="compositionally biased region" description="Basic and acidic residues" evidence="1">
    <location>
        <begin position="84"/>
        <end position="95"/>
    </location>
</feature>
<feature type="compositionally biased region" description="Pro residues" evidence="1">
    <location>
        <begin position="97"/>
        <end position="107"/>
    </location>
</feature>
<evidence type="ECO:0000256" key="1">
    <source>
        <dbReference type="SAM" id="MobiDB-lite"/>
    </source>
</evidence>
<dbReference type="RefSeq" id="XP_007317850.1">
    <property type="nucleotide sequence ID" value="XM_007317788.1"/>
</dbReference>
<feature type="region of interest" description="Disordered" evidence="1">
    <location>
        <begin position="84"/>
        <end position="107"/>
    </location>
</feature>
<evidence type="ECO:0000313" key="2">
    <source>
        <dbReference type="EMBL" id="EGO25728.1"/>
    </source>
</evidence>
<sequence>MPLPNPHDPFPERPVSMISPISATSPTALGSVPPSSFQGQALAAVGGASSSSRTEDRVLDRSSTQSSTLHSDLTLYQKQLELDHRKRSLDARDPDVPSDPPPLYSRS</sequence>
<name>F8NTQ8_SERL9</name>
<protein>
    <submittedName>
        <fullName evidence="2">Uncharacterized protein</fullName>
    </submittedName>
</protein>
<feature type="region of interest" description="Disordered" evidence="1">
    <location>
        <begin position="1"/>
        <end position="72"/>
    </location>
</feature>
<dbReference type="OrthoDB" id="2681752at2759"/>
<dbReference type="HOGENOM" id="CLU_2211585_0_0_1"/>
<dbReference type="AlphaFoldDB" id="F8NTQ8"/>
<feature type="compositionally biased region" description="Polar residues" evidence="1">
    <location>
        <begin position="61"/>
        <end position="72"/>
    </location>
</feature>
<feature type="compositionally biased region" description="Polar residues" evidence="1">
    <location>
        <begin position="19"/>
        <end position="38"/>
    </location>
</feature>
<feature type="compositionally biased region" description="Low complexity" evidence="1">
    <location>
        <begin position="39"/>
        <end position="52"/>
    </location>
</feature>
<dbReference type="KEGG" id="sla:SERLADRAFT_388112"/>
<organism>
    <name type="scientific">Serpula lacrymans var. lacrymans (strain S7.9)</name>
    <name type="common">Dry rot fungus</name>
    <dbReference type="NCBI Taxonomy" id="578457"/>
    <lineage>
        <taxon>Eukaryota</taxon>
        <taxon>Fungi</taxon>
        <taxon>Dikarya</taxon>
        <taxon>Basidiomycota</taxon>
        <taxon>Agaricomycotina</taxon>
        <taxon>Agaricomycetes</taxon>
        <taxon>Agaricomycetidae</taxon>
        <taxon>Boletales</taxon>
        <taxon>Coniophorineae</taxon>
        <taxon>Serpulaceae</taxon>
        <taxon>Serpula</taxon>
    </lineage>
</organism>
<gene>
    <name evidence="2" type="ORF">SERLADRAFT_388112</name>
</gene>
<dbReference type="EMBL" id="GL945433">
    <property type="protein sequence ID" value="EGO25728.1"/>
    <property type="molecule type" value="Genomic_DNA"/>
</dbReference>
<dbReference type="Proteomes" id="UP000008064">
    <property type="component" value="Unassembled WGS sequence"/>
</dbReference>
<accession>F8NTQ8</accession>
<dbReference type="GeneID" id="18811313"/>
<reference evidence="2" key="1">
    <citation type="submission" date="2011-04" db="EMBL/GenBank/DDBJ databases">
        <title>Evolution of plant cell wall degrading machinery underlies the functional diversity of forest fungi.</title>
        <authorList>
            <consortium name="US DOE Joint Genome Institute (JGI-PGF)"/>
            <person name="Eastwood D.C."/>
            <person name="Floudas D."/>
            <person name="Binder M."/>
            <person name="Majcherczyk A."/>
            <person name="Schneider P."/>
            <person name="Aerts A."/>
            <person name="Asiegbu F.O."/>
            <person name="Baker S.E."/>
            <person name="Barry K."/>
            <person name="Bendiksby M."/>
            <person name="Blumentritt M."/>
            <person name="Coutinho P.M."/>
            <person name="Cullen D."/>
            <person name="Cullen D."/>
            <person name="Gathman A."/>
            <person name="Goodell B."/>
            <person name="Henrissat B."/>
            <person name="Ihrmark K."/>
            <person name="Kauserud H."/>
            <person name="Kohler A."/>
            <person name="LaButti K."/>
            <person name="Lapidus A."/>
            <person name="Lavin J.L."/>
            <person name="Lee Y.-H."/>
            <person name="Lindquist E."/>
            <person name="Lilly W."/>
            <person name="Lucas S."/>
            <person name="Morin E."/>
            <person name="Murat C."/>
            <person name="Oguiza J.A."/>
            <person name="Park J."/>
            <person name="Pisabarro A.G."/>
            <person name="Riley R."/>
            <person name="Rosling A."/>
            <person name="Salamov A."/>
            <person name="Schmidt O."/>
            <person name="Schmutz J."/>
            <person name="Skrede I."/>
            <person name="Stenlid J."/>
            <person name="Wiebenga A."/>
            <person name="Xie X."/>
            <person name="Kues U."/>
            <person name="Hibbett D.S."/>
            <person name="Hoffmeister D."/>
            <person name="Hogberg N."/>
            <person name="Martin F."/>
            <person name="Grigoriev I.V."/>
            <person name="Watkinson S.C."/>
        </authorList>
    </citation>
    <scope>NUCLEOTIDE SEQUENCE</scope>
    <source>
        <strain evidence="2">S7.9</strain>
    </source>
</reference>